<feature type="domain" description="Carbohydrate kinase PfkB" evidence="3">
    <location>
        <begin position="58"/>
        <end position="322"/>
    </location>
</feature>
<dbReference type="SUPFAM" id="SSF53613">
    <property type="entry name" value="Ribokinase-like"/>
    <property type="match status" value="1"/>
</dbReference>
<reference evidence="5" key="1">
    <citation type="submission" date="2017-03" db="EMBL/GenBank/DDBJ databases">
        <authorList>
            <person name="Herbold C."/>
        </authorList>
    </citation>
    <scope>NUCLEOTIDE SEQUENCE [LARGE SCALE GENOMIC DNA]</scope>
</reference>
<dbReference type="Pfam" id="PF00294">
    <property type="entry name" value="PfkB"/>
    <property type="match status" value="1"/>
</dbReference>
<dbReference type="EMBL" id="LT841358">
    <property type="protein sequence ID" value="SMH71906.1"/>
    <property type="molecule type" value="Genomic_DNA"/>
</dbReference>
<dbReference type="AlphaFoldDB" id="A0A2H1FGL3"/>
<evidence type="ECO:0000259" key="3">
    <source>
        <dbReference type="Pfam" id="PF00294"/>
    </source>
</evidence>
<keyword evidence="2 4" id="KW-0418">Kinase</keyword>
<dbReference type="GO" id="GO:0005829">
    <property type="term" value="C:cytosol"/>
    <property type="evidence" value="ECO:0007669"/>
    <property type="project" value="TreeGrafter"/>
</dbReference>
<organism evidence="4 5">
    <name type="scientific">Candidatus Nitrosotalea okcheonensis</name>
    <dbReference type="NCBI Taxonomy" id="1903276"/>
    <lineage>
        <taxon>Archaea</taxon>
        <taxon>Nitrososphaerota</taxon>
        <taxon>Nitrososphaeria</taxon>
        <taxon>Nitrosotaleales</taxon>
        <taxon>Nitrosotaleaceae</taxon>
        <taxon>Nitrosotalea</taxon>
    </lineage>
</organism>
<dbReference type="EC" id="2.7.1.-" evidence="4"/>
<dbReference type="Proteomes" id="UP000230607">
    <property type="component" value="Chromosome 1"/>
</dbReference>
<dbReference type="PANTHER" id="PTHR10584:SF157">
    <property type="entry name" value="SULFOFRUCTOSE KINASE"/>
    <property type="match status" value="1"/>
</dbReference>
<evidence type="ECO:0000313" key="4">
    <source>
        <dbReference type="EMBL" id="SMH71906.1"/>
    </source>
</evidence>
<gene>
    <name evidence="4" type="ORF">NCS_11718</name>
</gene>
<dbReference type="Gene3D" id="3.40.1190.20">
    <property type="match status" value="1"/>
</dbReference>
<dbReference type="GO" id="GO:0016301">
    <property type="term" value="F:kinase activity"/>
    <property type="evidence" value="ECO:0007669"/>
    <property type="project" value="UniProtKB-KW"/>
</dbReference>
<keyword evidence="1 4" id="KW-0808">Transferase</keyword>
<keyword evidence="5" id="KW-1185">Reference proteome</keyword>
<dbReference type="InterPro" id="IPR011611">
    <property type="entry name" value="PfkB_dom"/>
</dbReference>
<name>A0A2H1FGL3_9ARCH</name>
<evidence type="ECO:0000256" key="1">
    <source>
        <dbReference type="ARBA" id="ARBA00022679"/>
    </source>
</evidence>
<evidence type="ECO:0000256" key="2">
    <source>
        <dbReference type="ARBA" id="ARBA00022777"/>
    </source>
</evidence>
<protein>
    <submittedName>
        <fullName evidence="4">PfkB family carbohydrate kinase</fullName>
        <ecNumber evidence="4">2.7.1.-</ecNumber>
    </submittedName>
</protein>
<accession>A0A2H1FGL3</accession>
<sequence length="337" mass="37145">MLEKLRNLKLINSVVVLNDFFLDRIIKIQNLDDLYRQILEKSKLGGSIRGIPQTDLKGGNATNVAYALARLGCPVSLITIADKISTQILKETFSEFDKVLLSIIDGKPGRTTSLEFNNAESIVNVMISDLGDNENFGPEKLGMEEQNMLASADAVIMTNWASNKKGTELSQFAFSQSASAFHLLDPADIQSRSEEFKQTLPKLVDYLNSICVNENECNVLLKQSELDVISGEKETKKLVQELAKRYSIPVDLHTSTGSYWSNGKEVEYAKSFQVQPKFVTGAGDVWDAANVIGYLASLSDLERLQFANGAASLYVSNSLGIPPTMDEVLSFVRANSQ</sequence>
<dbReference type="PANTHER" id="PTHR10584">
    <property type="entry name" value="SUGAR KINASE"/>
    <property type="match status" value="1"/>
</dbReference>
<evidence type="ECO:0000313" key="5">
    <source>
        <dbReference type="Proteomes" id="UP000230607"/>
    </source>
</evidence>
<proteinExistence type="predicted"/>
<dbReference type="InterPro" id="IPR029056">
    <property type="entry name" value="Ribokinase-like"/>
</dbReference>